<dbReference type="GeneID" id="89510344"/>
<keyword evidence="1" id="KW-0175">Coiled coil</keyword>
<dbReference type="AlphaFoldDB" id="A0A1M5X5K5"/>
<accession>A0A1M5X5K5</accession>
<gene>
    <name evidence="2" type="ORF">SAMN02745229_01273</name>
</gene>
<evidence type="ECO:0000313" key="2">
    <source>
        <dbReference type="EMBL" id="SHH94493.1"/>
    </source>
</evidence>
<dbReference type="EMBL" id="FQXK01000009">
    <property type="protein sequence ID" value="SHH94493.1"/>
    <property type="molecule type" value="Genomic_DNA"/>
</dbReference>
<evidence type="ECO:0000313" key="3">
    <source>
        <dbReference type="Proteomes" id="UP000184278"/>
    </source>
</evidence>
<dbReference type="RefSeq" id="WP_073386397.1">
    <property type="nucleotide sequence ID" value="NZ_FQXK01000009.1"/>
</dbReference>
<keyword evidence="3" id="KW-1185">Reference proteome</keyword>
<feature type="coiled-coil region" evidence="1">
    <location>
        <begin position="3"/>
        <end position="38"/>
    </location>
</feature>
<name>A0A1M5X5K5_BUTFI</name>
<organism evidence="2 3">
    <name type="scientific">Butyrivibrio fibrisolvens DSM 3071</name>
    <dbReference type="NCBI Taxonomy" id="1121131"/>
    <lineage>
        <taxon>Bacteria</taxon>
        <taxon>Bacillati</taxon>
        <taxon>Bacillota</taxon>
        <taxon>Clostridia</taxon>
        <taxon>Lachnospirales</taxon>
        <taxon>Lachnospiraceae</taxon>
        <taxon>Butyrivibrio</taxon>
    </lineage>
</organism>
<evidence type="ECO:0000256" key="1">
    <source>
        <dbReference type="SAM" id="Coils"/>
    </source>
</evidence>
<dbReference type="OrthoDB" id="2084216at2"/>
<proteinExistence type="predicted"/>
<protein>
    <submittedName>
        <fullName evidence="2">Uncharacterized protein</fullName>
    </submittedName>
</protein>
<sequence>MEEAKLEELKSILEETVSEAMEDKIEELSDIIQEKIEECTSDVLSEFIEESIDEFLQTHQFQLPDGTIVKSRNRTKVMSPNGKMVLNCYGGLRVDGKTLMVQERLSSWRGLCYFETETEAVEALKKVNDAIEQGVSLIKL</sequence>
<reference evidence="3" key="1">
    <citation type="submission" date="2016-11" db="EMBL/GenBank/DDBJ databases">
        <authorList>
            <person name="Varghese N."/>
            <person name="Submissions S."/>
        </authorList>
    </citation>
    <scope>NUCLEOTIDE SEQUENCE [LARGE SCALE GENOMIC DNA]</scope>
    <source>
        <strain evidence="3">DSM 3071</strain>
    </source>
</reference>
<dbReference type="Proteomes" id="UP000184278">
    <property type="component" value="Unassembled WGS sequence"/>
</dbReference>